<feature type="region of interest" description="Disordered" evidence="5">
    <location>
        <begin position="422"/>
        <end position="443"/>
    </location>
</feature>
<comment type="subunit">
    <text evidence="2">Heterodimer of SbcC and SbcD.</text>
</comment>
<feature type="compositionally biased region" description="Basic and acidic residues" evidence="5">
    <location>
        <begin position="113"/>
        <end position="124"/>
    </location>
</feature>
<dbReference type="Pfam" id="PF13558">
    <property type="entry name" value="SbcC_Walker_B"/>
    <property type="match status" value="1"/>
</dbReference>
<comment type="caution">
    <text evidence="7">The sequence shown here is derived from an EMBL/GenBank/DDBJ whole genome shotgun (WGS) entry which is preliminary data.</text>
</comment>
<dbReference type="InterPro" id="IPR027417">
    <property type="entry name" value="P-loop_NTPase"/>
</dbReference>
<feature type="compositionally biased region" description="Basic and acidic residues" evidence="5">
    <location>
        <begin position="423"/>
        <end position="435"/>
    </location>
</feature>
<feature type="region of interest" description="Disordered" evidence="5">
    <location>
        <begin position="96"/>
        <end position="124"/>
    </location>
</feature>
<protein>
    <recommendedName>
        <fullName evidence="3">Nuclease SbcCD subunit C</fullName>
    </recommendedName>
</protein>
<dbReference type="PANTHER" id="PTHR32114">
    <property type="entry name" value="ABC TRANSPORTER ABCH.3"/>
    <property type="match status" value="1"/>
</dbReference>
<dbReference type="GO" id="GO:0006302">
    <property type="term" value="P:double-strand break repair"/>
    <property type="evidence" value="ECO:0007669"/>
    <property type="project" value="InterPro"/>
</dbReference>
<evidence type="ECO:0000256" key="1">
    <source>
        <dbReference type="ARBA" id="ARBA00006930"/>
    </source>
</evidence>
<dbReference type="SUPFAM" id="SSF52540">
    <property type="entry name" value="P-loop containing nucleoside triphosphate hydrolases"/>
    <property type="match status" value="1"/>
</dbReference>
<name>A0A943V1G7_9ACTN</name>
<dbReference type="PANTHER" id="PTHR32114:SF2">
    <property type="entry name" value="ABC TRANSPORTER ABCH.3"/>
    <property type="match status" value="1"/>
</dbReference>
<evidence type="ECO:0000313" key="7">
    <source>
        <dbReference type="EMBL" id="MBS6941105.1"/>
    </source>
</evidence>
<dbReference type="Gene3D" id="3.40.50.300">
    <property type="entry name" value="P-loop containing nucleotide triphosphate hydrolases"/>
    <property type="match status" value="2"/>
</dbReference>
<feature type="region of interest" description="Disordered" evidence="5">
    <location>
        <begin position="300"/>
        <end position="319"/>
    </location>
</feature>
<accession>A0A943V1G7</accession>
<proteinExistence type="inferred from homology"/>
<gene>
    <name evidence="7" type="ORF">KH142_06460</name>
</gene>
<dbReference type="EMBL" id="JAGZSV010000115">
    <property type="protein sequence ID" value="MBS6941105.1"/>
    <property type="molecule type" value="Genomic_DNA"/>
</dbReference>
<comment type="similarity">
    <text evidence="1">Belongs to the SMC family. SbcC subfamily.</text>
</comment>
<evidence type="ECO:0000256" key="5">
    <source>
        <dbReference type="SAM" id="MobiDB-lite"/>
    </source>
</evidence>
<feature type="coiled-coil region" evidence="4">
    <location>
        <begin position="589"/>
        <end position="766"/>
    </location>
</feature>
<reference evidence="7" key="1">
    <citation type="submission" date="2021-02" db="EMBL/GenBank/DDBJ databases">
        <title>Infant gut strain persistence is associated with maternal origin, phylogeny, and functional potential including surface adhesion and iron acquisition.</title>
        <authorList>
            <person name="Lou Y.C."/>
        </authorList>
    </citation>
    <scope>NUCLEOTIDE SEQUENCE</scope>
    <source>
        <strain evidence="7">L2_039_000G1_dasL2_039_000G1_concoct_11</strain>
    </source>
</reference>
<keyword evidence="4" id="KW-0175">Coiled coil</keyword>
<feature type="domain" description="Rad50/SbcC-type AAA" evidence="6">
    <location>
        <begin position="5"/>
        <end position="199"/>
    </location>
</feature>
<dbReference type="Pfam" id="PF13476">
    <property type="entry name" value="AAA_23"/>
    <property type="match status" value="1"/>
</dbReference>
<evidence type="ECO:0000256" key="3">
    <source>
        <dbReference type="ARBA" id="ARBA00013368"/>
    </source>
</evidence>
<evidence type="ECO:0000256" key="4">
    <source>
        <dbReference type="SAM" id="Coils"/>
    </source>
</evidence>
<sequence length="1082" mass="118150">MRPIKLTMRAFGPYANTAEVDFTKLGENGIYLIAGDTGAGKTTVFDAISFALFGHASGDERSARSLRSDFADPEAETSVELDFSYRGKTYRIKRSPGYERAKKRGSGTTEQAPEARLERPGEPPITRVRDVDAAIVDILGIDRRQFAQIVMIAQGDFRKLLSAGTDERSRIFRKLFDTERYLAFQQKLAEEKRALENEHRSIAQKTRIHAESVAVKSDTAEALQIQERLGADTLQPAWLQETLRGIVARDEKRLEESSSRLAAAEKRKDAALRAEDACRRAGELRAALAQERARKDSLERAASNAREAFESQAEEQRERQNCAERAAVEQNGLSAYDESDRLRKEAERAYRETQSVQESVRALSADRQKQRAARDAAEAAIESLSSAEDVLFEARSAEKEACDRMQHIEEHARAWNALQQTAREAREAEKRREEAEASSQRAEARRMQAAREIDEADALCGSLAHAPEQAARCEAALARATERIEQRENAARDERIAADACERARKRAREAQEAYTAAKAAADEALALWTHAHTAYLDGQAGLIAETLEAGRPCPVCGSTDHPRPAHTAERTPSKEEVDHLRRSWDDAAAKAETAAQRHSCEQASLEEKTRMHADIVAKEGAAEQIARAIEAAREEKNAAEASLEAALKEARAYANAQKALGGAREKRDAAEAAARTAAEAASQARAQAERLRAMQQSERSALPYEDAAALEAARAQADEALRAARGALDAAKNNAEALLRAREDKKRFDDAIEQTAAKLTQAEQDLAAGSARAESTRAAAEQARAGLKHASKAEAEKHLEALRSRIAAIDARTKAATERLKESEQSLASSLGRIEATERDLSRMPAYDESAVAAEHTEAVAELAKAQGEIDALKAVLAANKTALESVDRLVASSGDIDKRYGELAVLADTANGRLAGKDKVSFETYVQSMYFDRMVAAANRRLSAMTNGRYELVRRRSAASKTGQSGLDLDVLDSYTGKARDASSLSGGEAFKASLSLALGLSDIVQAHAGGIRLDTMFIDEGFGSLDQESLRLAVKTLTELSGNDKLIGIISHVEELKEGIDRRIVVTRGRNGSSLRIEA</sequence>
<dbReference type="GO" id="GO:0016887">
    <property type="term" value="F:ATP hydrolysis activity"/>
    <property type="evidence" value="ECO:0007669"/>
    <property type="project" value="InterPro"/>
</dbReference>
<evidence type="ECO:0000256" key="2">
    <source>
        <dbReference type="ARBA" id="ARBA00011322"/>
    </source>
</evidence>
<dbReference type="AlphaFoldDB" id="A0A943V1G7"/>
<evidence type="ECO:0000259" key="6">
    <source>
        <dbReference type="Pfam" id="PF13476"/>
    </source>
</evidence>
<organism evidence="7 8">
    <name type="scientific">Slackia piriformis</name>
    <dbReference type="NCBI Taxonomy" id="626934"/>
    <lineage>
        <taxon>Bacteria</taxon>
        <taxon>Bacillati</taxon>
        <taxon>Actinomycetota</taxon>
        <taxon>Coriobacteriia</taxon>
        <taxon>Eggerthellales</taxon>
        <taxon>Eggerthellaceae</taxon>
        <taxon>Slackia</taxon>
    </lineage>
</organism>
<evidence type="ECO:0000313" key="8">
    <source>
        <dbReference type="Proteomes" id="UP000727506"/>
    </source>
</evidence>
<dbReference type="InterPro" id="IPR038729">
    <property type="entry name" value="Rad50/SbcC_AAA"/>
</dbReference>
<dbReference type="Proteomes" id="UP000727506">
    <property type="component" value="Unassembled WGS sequence"/>
</dbReference>